<comment type="subcellular location">
    <subcellularLocation>
        <location evidence="1">Secreted</location>
        <location evidence="1">Cell wall</location>
    </subcellularLocation>
</comment>
<evidence type="ECO:0000256" key="2">
    <source>
        <dbReference type="ARBA" id="ARBA00022512"/>
    </source>
</evidence>
<evidence type="ECO:0000259" key="7">
    <source>
        <dbReference type="Pfam" id="PF11765"/>
    </source>
</evidence>
<dbReference type="HOGENOM" id="CLU_957010_0_0_1"/>
<feature type="chain" id="PRO_5013197968" description="Hyphally-regulated cell wall protein N-terminal domain-containing protein" evidence="6">
    <location>
        <begin position="16"/>
        <end position="291"/>
    </location>
</feature>
<reference evidence="8 9" key="1">
    <citation type="journal article" date="2011" name="Proc. Natl. Acad. Sci. U.S.A.">
        <title>Comparative genomics of xylose-fermenting fungi for enhanced biofuel production.</title>
        <authorList>
            <person name="Wohlbach D.J."/>
            <person name="Kuo A."/>
            <person name="Sato T.K."/>
            <person name="Potts K.M."/>
            <person name="Salamov A.A."/>
            <person name="LaButti K.M."/>
            <person name="Sun H."/>
            <person name="Clum A."/>
            <person name="Pangilinan J.L."/>
            <person name="Lindquist E.A."/>
            <person name="Lucas S."/>
            <person name="Lapidus A."/>
            <person name="Jin M."/>
            <person name="Gunawan C."/>
            <person name="Balan V."/>
            <person name="Dale B.E."/>
            <person name="Jeffries T.W."/>
            <person name="Zinkel R."/>
            <person name="Barry K.W."/>
            <person name="Grigoriev I.V."/>
            <person name="Gasch A.P."/>
        </authorList>
    </citation>
    <scope>NUCLEOTIDE SEQUENCE [LARGE SCALE GENOMIC DNA]</scope>
    <source>
        <strain evidence="9">NRRL Y-27907 / 11-Y1</strain>
    </source>
</reference>
<proteinExistence type="predicted"/>
<gene>
    <name evidence="8" type="ORF">SPAPADRAFT_51216</name>
</gene>
<dbReference type="RefSeq" id="XP_007375959.1">
    <property type="nucleotide sequence ID" value="XM_007375897.1"/>
</dbReference>
<keyword evidence="9" id="KW-1185">Reference proteome</keyword>
<feature type="domain" description="Hyphally-regulated cell wall protein N-terminal" evidence="7">
    <location>
        <begin position="7"/>
        <end position="275"/>
    </location>
</feature>
<dbReference type="EMBL" id="GL996502">
    <property type="protein sequence ID" value="EGW32683.1"/>
    <property type="molecule type" value="Genomic_DNA"/>
</dbReference>
<evidence type="ECO:0000313" key="9">
    <source>
        <dbReference type="Proteomes" id="UP000000709"/>
    </source>
</evidence>
<evidence type="ECO:0000313" key="8">
    <source>
        <dbReference type="EMBL" id="EGW32683.1"/>
    </source>
</evidence>
<dbReference type="InterPro" id="IPR021031">
    <property type="entry name" value="Hyphal-reg_cell_wall_N"/>
</dbReference>
<keyword evidence="4 6" id="KW-0732">Signal</keyword>
<evidence type="ECO:0000256" key="6">
    <source>
        <dbReference type="SAM" id="SignalP"/>
    </source>
</evidence>
<dbReference type="GO" id="GO:0009277">
    <property type="term" value="C:fungal-type cell wall"/>
    <property type="evidence" value="ECO:0007669"/>
    <property type="project" value="UniProtKB-ARBA"/>
</dbReference>
<evidence type="ECO:0000256" key="5">
    <source>
        <dbReference type="ARBA" id="ARBA00023180"/>
    </source>
</evidence>
<evidence type="ECO:0000256" key="4">
    <source>
        <dbReference type="ARBA" id="ARBA00022729"/>
    </source>
</evidence>
<keyword evidence="5" id="KW-0325">Glycoprotein</keyword>
<dbReference type="KEGG" id="spaa:SPAPADRAFT_51216"/>
<keyword evidence="2" id="KW-0134">Cell wall</keyword>
<dbReference type="AlphaFoldDB" id="G3APG6"/>
<dbReference type="GeneID" id="18871533"/>
<accession>G3APG6</accession>
<organism evidence="9">
    <name type="scientific">Spathaspora passalidarum (strain NRRL Y-27907 / 11-Y1)</name>
    <dbReference type="NCBI Taxonomy" id="619300"/>
    <lineage>
        <taxon>Eukaryota</taxon>
        <taxon>Fungi</taxon>
        <taxon>Dikarya</taxon>
        <taxon>Ascomycota</taxon>
        <taxon>Saccharomycotina</taxon>
        <taxon>Pichiomycetes</taxon>
        <taxon>Debaryomycetaceae</taxon>
        <taxon>Spathaspora</taxon>
    </lineage>
</organism>
<dbReference type="Pfam" id="PF11765">
    <property type="entry name" value="Hyphal_reg_CWP"/>
    <property type="match status" value="1"/>
</dbReference>
<evidence type="ECO:0000256" key="3">
    <source>
        <dbReference type="ARBA" id="ARBA00022525"/>
    </source>
</evidence>
<sequence>MWKIWIFLLLKIISALTINNEVITTSKSQASQSQDIIISPQGKYVFMQTPTITFSRNFENQGTFSVSTEQLQKLSLKFQYTSGKFLNKGTFTAITSDMAQATEFLIKVNQFTNEDNGYMKIESGSRSGTQNSLIEASSLKNKGIIIIKNQGVNRGTFQINLKTTSGIGGSWGSTKPAVEFSNAGTIELYFQNFKQGNWPIVGGGCIYLENKSLLELDTNNAANLQTFVFGEQSTIVINNSVKNFSFKFMNFAPGNIIQSKYLLRFSYRSDTGIVEYFHPERYHISNQNQNK</sequence>
<dbReference type="InParanoid" id="G3APG6"/>
<name>G3APG6_SPAPN</name>
<feature type="signal peptide" evidence="6">
    <location>
        <begin position="1"/>
        <end position="15"/>
    </location>
</feature>
<protein>
    <recommendedName>
        <fullName evidence="7">Hyphally-regulated cell wall protein N-terminal domain-containing protein</fullName>
    </recommendedName>
</protein>
<evidence type="ECO:0000256" key="1">
    <source>
        <dbReference type="ARBA" id="ARBA00004191"/>
    </source>
</evidence>
<dbReference type="Proteomes" id="UP000000709">
    <property type="component" value="Unassembled WGS sequence"/>
</dbReference>
<keyword evidence="3" id="KW-0964">Secreted</keyword>